<proteinExistence type="predicted"/>
<dbReference type="InterPro" id="IPR023251">
    <property type="entry name" value="Brr1"/>
</dbReference>
<dbReference type="AlphaFoldDB" id="A0A1G4JNP9"/>
<dbReference type="PRINTS" id="PR02039">
    <property type="entry name" value="SPLICEFRBRR1"/>
</dbReference>
<dbReference type="STRING" id="1230905.A0A1G4JNP9"/>
<dbReference type="Proteomes" id="UP000191024">
    <property type="component" value="Chromosome E"/>
</dbReference>
<protein>
    <submittedName>
        <fullName evidence="1">LAMI_0E09802g1_1</fullName>
    </submittedName>
</protein>
<evidence type="ECO:0000313" key="1">
    <source>
        <dbReference type="EMBL" id="SCU92330.1"/>
    </source>
</evidence>
<reference evidence="1 2" key="1">
    <citation type="submission" date="2016-03" db="EMBL/GenBank/DDBJ databases">
        <authorList>
            <person name="Devillers H."/>
        </authorList>
    </citation>
    <scope>NUCLEOTIDE SEQUENCE [LARGE SCALE GENOMIC DNA]</scope>
    <source>
        <strain evidence="1">CBS 11717</strain>
    </source>
</reference>
<dbReference type="InterPro" id="IPR035426">
    <property type="entry name" value="Gemin2/Brr1"/>
</dbReference>
<dbReference type="Gene3D" id="1.20.58.1070">
    <property type="match status" value="1"/>
</dbReference>
<gene>
    <name evidence="1" type="ORF">LAMI_0E09802G</name>
</gene>
<keyword evidence="2" id="KW-1185">Reference proteome</keyword>
<organism evidence="1 2">
    <name type="scientific">Lachancea mirantina</name>
    <dbReference type="NCBI Taxonomy" id="1230905"/>
    <lineage>
        <taxon>Eukaryota</taxon>
        <taxon>Fungi</taxon>
        <taxon>Dikarya</taxon>
        <taxon>Ascomycota</taxon>
        <taxon>Saccharomycotina</taxon>
        <taxon>Saccharomycetes</taxon>
        <taxon>Saccharomycetales</taxon>
        <taxon>Saccharomycetaceae</taxon>
        <taxon>Lachancea</taxon>
    </lineage>
</organism>
<name>A0A1G4JNP9_9SACH</name>
<dbReference type="EMBL" id="LT598465">
    <property type="protein sequence ID" value="SCU92330.1"/>
    <property type="molecule type" value="Genomic_DNA"/>
</dbReference>
<dbReference type="GO" id="GO:0000387">
    <property type="term" value="P:spliceosomal snRNP assembly"/>
    <property type="evidence" value="ECO:0007669"/>
    <property type="project" value="InterPro"/>
</dbReference>
<sequence length="340" mass="39741">MARNKDDGQETQSVDPIFGQVRAFSFEDSSVDPAVRKYLMEVREEALKTSCVGASLHRRTTTRFRMVKSFDMYDEAPPISPELLLFDKHQTTWFPWFKQAKNILHSQHWTLEQSLNTETMDIALQKVKKFLVSMKHDSDSDTDLRLEPLRIALKDIPLYEEPLQMADQSWFKRFLDNMANRPPENNLSKLKVHLFKCRPVPRNFNAWYHYVTHNDATRQDMERFSADQIFRVASYMTAWATDIAKDKNAQRLSQWILYVLLYLPDHMTAQEISVLREWAKKARQLKLKSLQPKERTNLQNLVLPSDMFAIEGPPLDLSAIDLTLTVIGNLYGQTDLLQWS</sequence>
<dbReference type="Pfam" id="PF04938">
    <property type="entry name" value="SIP1"/>
    <property type="match status" value="1"/>
</dbReference>
<evidence type="ECO:0000313" key="2">
    <source>
        <dbReference type="Proteomes" id="UP000191024"/>
    </source>
</evidence>
<dbReference type="OrthoDB" id="428895at2759"/>
<accession>A0A1G4JNP9</accession>
<dbReference type="GO" id="GO:0030532">
    <property type="term" value="C:small nuclear ribonucleoprotein complex"/>
    <property type="evidence" value="ECO:0007669"/>
    <property type="project" value="InterPro"/>
</dbReference>